<keyword evidence="4 6" id="KW-1133">Transmembrane helix</keyword>
<feature type="transmembrane region" description="Helical" evidence="6">
    <location>
        <begin position="241"/>
        <end position="261"/>
    </location>
</feature>
<proteinExistence type="inferred from homology"/>
<feature type="transmembrane region" description="Helical" evidence="6">
    <location>
        <begin position="146"/>
        <end position="166"/>
    </location>
</feature>
<dbReference type="SMART" id="SM01021">
    <property type="entry name" value="Bac_rhodopsin"/>
    <property type="match status" value="1"/>
</dbReference>
<dbReference type="GO" id="GO:0005783">
    <property type="term" value="C:endoplasmic reticulum"/>
    <property type="evidence" value="ECO:0007669"/>
    <property type="project" value="TreeGrafter"/>
</dbReference>
<evidence type="ECO:0000256" key="5">
    <source>
        <dbReference type="ARBA" id="ARBA00023136"/>
    </source>
</evidence>
<dbReference type="Pfam" id="PF01036">
    <property type="entry name" value="Bac_rhodopsin"/>
    <property type="match status" value="1"/>
</dbReference>
<name>A0A4R0R697_9APHY</name>
<dbReference type="AlphaFoldDB" id="A0A4R0R697"/>
<comment type="caution">
    <text evidence="7">The sequence shown here is derived from an EMBL/GenBank/DDBJ whole genome shotgun (WGS) entry which is preliminary data.</text>
</comment>
<feature type="transmembrane region" description="Helical" evidence="6">
    <location>
        <begin position="74"/>
        <end position="93"/>
    </location>
</feature>
<dbReference type="OrthoDB" id="536545at2759"/>
<evidence type="ECO:0000256" key="4">
    <source>
        <dbReference type="ARBA" id="ARBA00022989"/>
    </source>
</evidence>
<dbReference type="EMBL" id="RWJN01000599">
    <property type="protein sequence ID" value="TCD60425.1"/>
    <property type="molecule type" value="Genomic_DNA"/>
</dbReference>
<feature type="transmembrane region" description="Helical" evidence="6">
    <location>
        <begin position="27"/>
        <end position="47"/>
    </location>
</feature>
<dbReference type="Gene3D" id="1.20.1070.10">
    <property type="entry name" value="Rhodopsin 7-helix transmembrane proteins"/>
    <property type="match status" value="1"/>
</dbReference>
<sequence length="322" mass="34822">MSSLNGGSLNKNPPNADRHITLGGTNWLWAVFAVMAVSTLGMIAWTFNRGKHPLPNFERNANRFVVQRRRGTRFFHNIALVILATSTVAYFSMASDLGATPITAEFSRGNTGTRQIWYVRYIQWFITFPLLLMLLLFSTGLSLSDILTTMFFAWIVVVCGLVGALTASTYKWGFFALGVAALFYIWSSLLGHGPRTHFNAGSGVRSGYVRGSGLVVFITMLYPIAWGCSEGGNVISPTREMIWYGVLDLILGPLFLYYFLFRLRSVDYGTFGFHSGKYTDGEYGQGGAGGAGPNMTSHGAGMGGGNVGAGPGVGGHEASSVV</sequence>
<dbReference type="PANTHER" id="PTHR28286">
    <property type="match status" value="1"/>
</dbReference>
<organism evidence="7 8">
    <name type="scientific">Steccherinum ochraceum</name>
    <dbReference type="NCBI Taxonomy" id="92696"/>
    <lineage>
        <taxon>Eukaryota</taxon>
        <taxon>Fungi</taxon>
        <taxon>Dikarya</taxon>
        <taxon>Basidiomycota</taxon>
        <taxon>Agaricomycotina</taxon>
        <taxon>Agaricomycetes</taxon>
        <taxon>Polyporales</taxon>
        <taxon>Steccherinaceae</taxon>
        <taxon>Steccherinum</taxon>
    </lineage>
</organism>
<feature type="transmembrane region" description="Helical" evidence="6">
    <location>
        <begin position="172"/>
        <end position="190"/>
    </location>
</feature>
<dbReference type="PRINTS" id="PR00251">
    <property type="entry name" value="BACTRLOPSIN"/>
</dbReference>
<dbReference type="PANTHER" id="PTHR28286:SF1">
    <property type="entry name" value="30 KDA HEAT SHOCK PROTEIN-RELATED"/>
    <property type="match status" value="1"/>
</dbReference>
<reference evidence="7 8" key="1">
    <citation type="submission" date="2018-11" db="EMBL/GenBank/DDBJ databases">
        <title>Genome assembly of Steccherinum ochraceum LE-BIN_3174, the white-rot fungus of the Steccherinaceae family (The Residual Polyporoid clade, Polyporales, Basidiomycota).</title>
        <authorList>
            <person name="Fedorova T.V."/>
            <person name="Glazunova O.A."/>
            <person name="Landesman E.O."/>
            <person name="Moiseenko K.V."/>
            <person name="Psurtseva N.V."/>
            <person name="Savinova O.S."/>
            <person name="Shakhova N.V."/>
            <person name="Tyazhelova T.V."/>
            <person name="Vasina D.V."/>
        </authorList>
    </citation>
    <scope>NUCLEOTIDE SEQUENCE [LARGE SCALE GENOMIC DNA]</scope>
    <source>
        <strain evidence="7 8">LE-BIN_3174</strain>
    </source>
</reference>
<keyword evidence="5 6" id="KW-0472">Membrane</keyword>
<dbReference type="InterPro" id="IPR001425">
    <property type="entry name" value="Arc/bac/fun_rhodopsins"/>
</dbReference>
<dbReference type="GO" id="GO:0005886">
    <property type="term" value="C:plasma membrane"/>
    <property type="evidence" value="ECO:0007669"/>
    <property type="project" value="TreeGrafter"/>
</dbReference>
<comment type="similarity">
    <text evidence="2">Belongs to the archaeal/bacterial/fungal opsin family.</text>
</comment>
<comment type="subcellular location">
    <subcellularLocation>
        <location evidence="1">Membrane</location>
        <topology evidence="1">Multi-pass membrane protein</topology>
    </subcellularLocation>
</comment>
<dbReference type="InterPro" id="IPR043476">
    <property type="entry name" value="Yro2-like_7TM"/>
</dbReference>
<feature type="transmembrane region" description="Helical" evidence="6">
    <location>
        <begin position="121"/>
        <end position="139"/>
    </location>
</feature>
<evidence type="ECO:0000256" key="2">
    <source>
        <dbReference type="ARBA" id="ARBA00008130"/>
    </source>
</evidence>
<evidence type="ECO:0008006" key="9">
    <source>
        <dbReference type="Google" id="ProtNLM"/>
    </source>
</evidence>
<accession>A0A4R0R697</accession>
<evidence type="ECO:0000313" key="7">
    <source>
        <dbReference type="EMBL" id="TCD60425.1"/>
    </source>
</evidence>
<protein>
    <recommendedName>
        <fullName evidence="9">Ion channel activity</fullName>
    </recommendedName>
</protein>
<dbReference type="SUPFAM" id="SSF81321">
    <property type="entry name" value="Family A G protein-coupled receptor-like"/>
    <property type="match status" value="1"/>
</dbReference>
<evidence type="ECO:0000256" key="1">
    <source>
        <dbReference type="ARBA" id="ARBA00004141"/>
    </source>
</evidence>
<keyword evidence="3 6" id="KW-0812">Transmembrane</keyword>
<keyword evidence="8" id="KW-1185">Reference proteome</keyword>
<evidence type="ECO:0000256" key="6">
    <source>
        <dbReference type="SAM" id="Phobius"/>
    </source>
</evidence>
<feature type="transmembrane region" description="Helical" evidence="6">
    <location>
        <begin position="211"/>
        <end position="229"/>
    </location>
</feature>
<dbReference type="CDD" id="cd15239">
    <property type="entry name" value="7tm_YRO2_fungal-like"/>
    <property type="match status" value="1"/>
</dbReference>
<evidence type="ECO:0000256" key="3">
    <source>
        <dbReference type="ARBA" id="ARBA00022692"/>
    </source>
</evidence>
<dbReference type="Proteomes" id="UP000292702">
    <property type="component" value="Unassembled WGS sequence"/>
</dbReference>
<gene>
    <name evidence="7" type="ORF">EIP91_010077</name>
</gene>
<evidence type="ECO:0000313" key="8">
    <source>
        <dbReference type="Proteomes" id="UP000292702"/>
    </source>
</evidence>